<accession>A0ABQ7B7P0</accession>
<evidence type="ECO:0000256" key="6">
    <source>
        <dbReference type="SAM" id="Coils"/>
    </source>
</evidence>
<keyword evidence="2" id="KW-0805">Transcription regulation</keyword>
<dbReference type="Pfam" id="PF00319">
    <property type="entry name" value="SRF-TF"/>
    <property type="match status" value="1"/>
</dbReference>
<evidence type="ECO:0000256" key="2">
    <source>
        <dbReference type="ARBA" id="ARBA00023015"/>
    </source>
</evidence>
<evidence type="ECO:0000313" key="9">
    <source>
        <dbReference type="EMBL" id="KAF3528273.1"/>
    </source>
</evidence>
<dbReference type="PANTHER" id="PTHR48019">
    <property type="entry name" value="SERUM RESPONSE FACTOR HOMOLOG"/>
    <property type="match status" value="1"/>
</dbReference>
<sequence>MGRGKIVIQRIDDSTSRQVTFSKRRKGLIKKAKELAILCDAEVGLIIFSSTGKLYDFSSSSMKSVIDRYNKSKIEQQQLLNPASEVKFWQREAAVLRQELHALQETHRQIMGEQLNGLSVNELNNLENQLEISLRGVRMKKEQMLTHEIQELSQKRNLIHQENVELSRKVQRINQENVELYKKAYTTNGFAHRELVVADDESHTQIRLQLSQPDHSDYETPPRGSE</sequence>
<dbReference type="PRINTS" id="PR00404">
    <property type="entry name" value="MADSDOMAIN"/>
</dbReference>
<dbReference type="EMBL" id="QGKV02001507">
    <property type="protein sequence ID" value="KAF3528273.1"/>
    <property type="molecule type" value="Genomic_DNA"/>
</dbReference>
<keyword evidence="6" id="KW-0175">Coiled coil</keyword>
<comment type="caution">
    <text evidence="9">The sequence shown here is derived from an EMBL/GenBank/DDBJ whole genome shotgun (WGS) entry which is preliminary data.</text>
</comment>
<evidence type="ECO:0000256" key="5">
    <source>
        <dbReference type="ARBA" id="ARBA00023242"/>
    </source>
</evidence>
<dbReference type="InterPro" id="IPR050142">
    <property type="entry name" value="MADS-box/MEF2_TF"/>
</dbReference>
<dbReference type="SUPFAM" id="SSF55455">
    <property type="entry name" value="SRF-like"/>
    <property type="match status" value="1"/>
</dbReference>
<evidence type="ECO:0000256" key="3">
    <source>
        <dbReference type="ARBA" id="ARBA00023125"/>
    </source>
</evidence>
<evidence type="ECO:0000259" key="7">
    <source>
        <dbReference type="PROSITE" id="PS50066"/>
    </source>
</evidence>
<dbReference type="InterPro" id="IPR036879">
    <property type="entry name" value="TF_MADSbox_sf"/>
</dbReference>
<evidence type="ECO:0000259" key="8">
    <source>
        <dbReference type="PROSITE" id="PS51297"/>
    </source>
</evidence>
<dbReference type="PROSITE" id="PS50066">
    <property type="entry name" value="MADS_BOX_2"/>
    <property type="match status" value="1"/>
</dbReference>
<organism evidence="9 10">
    <name type="scientific">Brassica cretica</name>
    <name type="common">Mustard</name>
    <dbReference type="NCBI Taxonomy" id="69181"/>
    <lineage>
        <taxon>Eukaryota</taxon>
        <taxon>Viridiplantae</taxon>
        <taxon>Streptophyta</taxon>
        <taxon>Embryophyta</taxon>
        <taxon>Tracheophyta</taxon>
        <taxon>Spermatophyta</taxon>
        <taxon>Magnoliopsida</taxon>
        <taxon>eudicotyledons</taxon>
        <taxon>Gunneridae</taxon>
        <taxon>Pentapetalae</taxon>
        <taxon>rosids</taxon>
        <taxon>malvids</taxon>
        <taxon>Brassicales</taxon>
        <taxon>Brassicaceae</taxon>
        <taxon>Brassiceae</taxon>
        <taxon>Brassica</taxon>
    </lineage>
</organism>
<evidence type="ECO:0000313" key="10">
    <source>
        <dbReference type="Proteomes" id="UP000266723"/>
    </source>
</evidence>
<gene>
    <name evidence="9" type="ORF">DY000_02036279</name>
</gene>
<evidence type="ECO:0000256" key="1">
    <source>
        <dbReference type="ARBA" id="ARBA00004123"/>
    </source>
</evidence>
<dbReference type="InterPro" id="IPR033896">
    <property type="entry name" value="MEF2-like_N"/>
</dbReference>
<keyword evidence="10" id="KW-1185">Reference proteome</keyword>
<dbReference type="InterPro" id="IPR002100">
    <property type="entry name" value="TF_MADSbox"/>
</dbReference>
<reference evidence="9 10" key="1">
    <citation type="journal article" date="2020" name="BMC Genomics">
        <title>Intraspecific diversification of the crop wild relative Brassica cretica Lam. using demographic model selection.</title>
        <authorList>
            <person name="Kioukis A."/>
            <person name="Michalopoulou V.A."/>
            <person name="Briers L."/>
            <person name="Pirintsos S."/>
            <person name="Studholme D.J."/>
            <person name="Pavlidis P."/>
            <person name="Sarris P.F."/>
        </authorList>
    </citation>
    <scope>NUCLEOTIDE SEQUENCE [LARGE SCALE GENOMIC DNA]</scope>
    <source>
        <strain evidence="10">cv. PFS-1207/04</strain>
    </source>
</reference>
<dbReference type="InterPro" id="IPR002487">
    <property type="entry name" value="TF_Kbox"/>
</dbReference>
<name>A0ABQ7B7P0_BRACR</name>
<evidence type="ECO:0000256" key="4">
    <source>
        <dbReference type="ARBA" id="ARBA00023163"/>
    </source>
</evidence>
<dbReference type="Proteomes" id="UP000266723">
    <property type="component" value="Unassembled WGS sequence"/>
</dbReference>
<dbReference type="CDD" id="cd00265">
    <property type="entry name" value="MADS_MEF2_like"/>
    <property type="match status" value="1"/>
</dbReference>
<feature type="coiled-coil region" evidence="6">
    <location>
        <begin position="149"/>
        <end position="183"/>
    </location>
</feature>
<dbReference type="Gene3D" id="3.40.1810.10">
    <property type="entry name" value="Transcription factor, MADS-box"/>
    <property type="match status" value="1"/>
</dbReference>
<comment type="subcellular location">
    <subcellularLocation>
        <location evidence="1">Nucleus</location>
    </subcellularLocation>
</comment>
<keyword evidence="4" id="KW-0804">Transcription</keyword>
<keyword evidence="3" id="KW-0238">DNA-binding</keyword>
<dbReference type="SMART" id="SM00432">
    <property type="entry name" value="MADS"/>
    <property type="match status" value="1"/>
</dbReference>
<feature type="domain" description="K-box" evidence="8">
    <location>
        <begin position="86"/>
        <end position="176"/>
    </location>
</feature>
<dbReference type="PROSITE" id="PS00350">
    <property type="entry name" value="MADS_BOX_1"/>
    <property type="match status" value="1"/>
</dbReference>
<proteinExistence type="predicted"/>
<dbReference type="PROSITE" id="PS51297">
    <property type="entry name" value="K_BOX"/>
    <property type="match status" value="1"/>
</dbReference>
<feature type="domain" description="MADS-box" evidence="7">
    <location>
        <begin position="1"/>
        <end position="61"/>
    </location>
</feature>
<dbReference type="Pfam" id="PF01486">
    <property type="entry name" value="K-box"/>
    <property type="match status" value="1"/>
</dbReference>
<keyword evidence="5" id="KW-0539">Nucleus</keyword>
<protein>
    <submittedName>
        <fullName evidence="9">Uncharacterized protein</fullName>
    </submittedName>
</protein>